<sequence length="32" mass="3792">LDMALDAELKKLYLFYDAPLTKWVEFARFNGL</sequence>
<organism evidence="1">
    <name type="scientific">marine sediment metagenome</name>
    <dbReference type="NCBI Taxonomy" id="412755"/>
    <lineage>
        <taxon>unclassified sequences</taxon>
        <taxon>metagenomes</taxon>
        <taxon>ecological metagenomes</taxon>
    </lineage>
</organism>
<dbReference type="AlphaFoldDB" id="X1HN35"/>
<comment type="caution">
    <text evidence="1">The sequence shown here is derived from an EMBL/GenBank/DDBJ whole genome shotgun (WGS) entry which is preliminary data.</text>
</comment>
<dbReference type="EMBL" id="BARU01018334">
    <property type="protein sequence ID" value="GAH55264.1"/>
    <property type="molecule type" value="Genomic_DNA"/>
</dbReference>
<gene>
    <name evidence="1" type="ORF">S03H2_30313</name>
</gene>
<reference evidence="1" key="1">
    <citation type="journal article" date="2014" name="Front. Microbiol.">
        <title>High frequency of phylogenetically diverse reductive dehalogenase-homologous genes in deep subseafloor sedimentary metagenomes.</title>
        <authorList>
            <person name="Kawai M."/>
            <person name="Futagami T."/>
            <person name="Toyoda A."/>
            <person name="Takaki Y."/>
            <person name="Nishi S."/>
            <person name="Hori S."/>
            <person name="Arai W."/>
            <person name="Tsubouchi T."/>
            <person name="Morono Y."/>
            <person name="Uchiyama I."/>
            <person name="Ito T."/>
            <person name="Fujiyama A."/>
            <person name="Inagaki F."/>
            <person name="Takami H."/>
        </authorList>
    </citation>
    <scope>NUCLEOTIDE SEQUENCE</scope>
    <source>
        <strain evidence="1">Expedition CK06-06</strain>
    </source>
</reference>
<name>X1HN35_9ZZZZ</name>
<feature type="non-terminal residue" evidence="1">
    <location>
        <position position="1"/>
    </location>
</feature>
<proteinExistence type="predicted"/>
<protein>
    <submittedName>
        <fullName evidence="1">Uncharacterized protein</fullName>
    </submittedName>
</protein>
<evidence type="ECO:0000313" key="1">
    <source>
        <dbReference type="EMBL" id="GAH55264.1"/>
    </source>
</evidence>
<accession>X1HN35</accession>